<dbReference type="EMBL" id="CACRXK020023336">
    <property type="protein sequence ID" value="CAB4037663.1"/>
    <property type="molecule type" value="Genomic_DNA"/>
</dbReference>
<evidence type="ECO:0000256" key="1">
    <source>
        <dbReference type="ARBA" id="ARBA00004496"/>
    </source>
</evidence>
<comment type="subcellular location">
    <subcellularLocation>
        <location evidence="1">Cytoplasm</location>
    </subcellularLocation>
</comment>
<dbReference type="GO" id="GO:0007010">
    <property type="term" value="P:cytoskeleton organization"/>
    <property type="evidence" value="ECO:0007669"/>
    <property type="project" value="TreeGrafter"/>
</dbReference>
<dbReference type="PANTHER" id="PTHR12673:SF241">
    <property type="entry name" value="DH DOMAIN-CONTAINING PROTEIN"/>
    <property type="match status" value="1"/>
</dbReference>
<evidence type="ECO:0000256" key="4">
    <source>
        <dbReference type="ARBA" id="ARBA00022723"/>
    </source>
</evidence>
<name>A0A7D9JWJ5_PARCT</name>
<evidence type="ECO:0000256" key="5">
    <source>
        <dbReference type="ARBA" id="ARBA00022771"/>
    </source>
</evidence>
<dbReference type="OrthoDB" id="660555at2759"/>
<dbReference type="InterPro" id="IPR000306">
    <property type="entry name" value="Znf_FYVE"/>
</dbReference>
<protein>
    <submittedName>
        <fullName evidence="7">FYVE, and PH domain-containing 4-like</fullName>
    </submittedName>
</protein>
<keyword evidence="2" id="KW-0963">Cytoplasm</keyword>
<keyword evidence="3" id="KW-0344">Guanine-nucleotide releasing factor</keyword>
<dbReference type="Gene3D" id="3.30.40.10">
    <property type="entry name" value="Zinc/RING finger domain, C3HC4 (zinc finger)"/>
    <property type="match status" value="1"/>
</dbReference>
<sequence length="367" mass="41813">MFLLQERFQKMLEIQEKFGDGISIVTPSREFIMEGELIKRSARNAQIMTRILVLFNDSLYYCTKVPATGKYKVKQTVDLLSTHLEDPDDEIENRDLAFRVCSKSKVADFQATSVEQKEKWVSTLTEAIKNAIERNSTFGREVTILGETDIGKIAPVWVRDDAVTMCMSCTTAFTTLRRRHHCRACGKIVCSNCSSYKAQLEYDDNRTNRVCVNCHKVLTMGRTKEHKGANTKIRKLADSVLSGYLNFRSDSTKTWSKRWCMLGEDFTLHVFKAKKDVKAQTTIPLPGYELSENSSEENDKNGKRVFKVSHKGLHGSFSFETDNDETLEKWSRHIEYAIKAEPYPDRTSVSSGLSTPPPSPRVDEKMA</sequence>
<evidence type="ECO:0000256" key="6">
    <source>
        <dbReference type="ARBA" id="ARBA00022833"/>
    </source>
</evidence>
<keyword evidence="8" id="KW-1185">Reference proteome</keyword>
<proteinExistence type="predicted"/>
<dbReference type="InterPro" id="IPR017455">
    <property type="entry name" value="Znf_FYVE-rel"/>
</dbReference>
<dbReference type="Pfam" id="PF00169">
    <property type="entry name" value="PH"/>
    <property type="match status" value="2"/>
</dbReference>
<reference evidence="7" key="1">
    <citation type="submission" date="2020-04" db="EMBL/GenBank/DDBJ databases">
        <authorList>
            <person name="Alioto T."/>
            <person name="Alioto T."/>
            <person name="Gomez Garrido J."/>
        </authorList>
    </citation>
    <scope>NUCLEOTIDE SEQUENCE</scope>
    <source>
        <strain evidence="7">A484AB</strain>
    </source>
</reference>
<dbReference type="InterPro" id="IPR011993">
    <property type="entry name" value="PH-like_dom_sf"/>
</dbReference>
<dbReference type="PROSITE" id="PS50003">
    <property type="entry name" value="PH_DOMAIN"/>
    <property type="match status" value="2"/>
</dbReference>
<dbReference type="InterPro" id="IPR013083">
    <property type="entry name" value="Znf_RING/FYVE/PHD"/>
</dbReference>
<evidence type="ECO:0000256" key="2">
    <source>
        <dbReference type="ARBA" id="ARBA00022490"/>
    </source>
</evidence>
<dbReference type="GO" id="GO:0046847">
    <property type="term" value="P:filopodium assembly"/>
    <property type="evidence" value="ECO:0007669"/>
    <property type="project" value="TreeGrafter"/>
</dbReference>
<evidence type="ECO:0000256" key="3">
    <source>
        <dbReference type="ARBA" id="ARBA00022658"/>
    </source>
</evidence>
<dbReference type="GO" id="GO:0005085">
    <property type="term" value="F:guanyl-nucleotide exchange factor activity"/>
    <property type="evidence" value="ECO:0007669"/>
    <property type="project" value="UniProtKB-KW"/>
</dbReference>
<comment type="caution">
    <text evidence="7">The sequence shown here is derived from an EMBL/GenBank/DDBJ whole genome shotgun (WGS) entry which is preliminary data.</text>
</comment>
<dbReference type="SMART" id="SM00064">
    <property type="entry name" value="FYVE"/>
    <property type="match status" value="1"/>
</dbReference>
<gene>
    <name evidence="7" type="ORF">PACLA_8A065848</name>
</gene>
<dbReference type="InterPro" id="IPR051092">
    <property type="entry name" value="FYVE_RhoGEF_PH"/>
</dbReference>
<dbReference type="PROSITE" id="PS50178">
    <property type="entry name" value="ZF_FYVE"/>
    <property type="match status" value="1"/>
</dbReference>
<accession>A0A7D9JWJ5</accession>
<dbReference type="GO" id="GO:0008270">
    <property type="term" value="F:zinc ion binding"/>
    <property type="evidence" value="ECO:0007669"/>
    <property type="project" value="UniProtKB-KW"/>
</dbReference>
<keyword evidence="4" id="KW-0479">Metal-binding</keyword>
<keyword evidence="5" id="KW-0863">Zinc-finger</keyword>
<dbReference type="Gene3D" id="2.30.29.30">
    <property type="entry name" value="Pleckstrin-homology domain (PH domain)/Phosphotyrosine-binding domain (PTB)"/>
    <property type="match status" value="2"/>
</dbReference>
<dbReference type="GO" id="GO:0005737">
    <property type="term" value="C:cytoplasm"/>
    <property type="evidence" value="ECO:0007669"/>
    <property type="project" value="UniProtKB-SubCell"/>
</dbReference>
<dbReference type="Pfam" id="PF01363">
    <property type="entry name" value="FYVE"/>
    <property type="match status" value="1"/>
</dbReference>
<evidence type="ECO:0000313" key="7">
    <source>
        <dbReference type="EMBL" id="CAB4037663.1"/>
    </source>
</evidence>
<dbReference type="SUPFAM" id="SSF50729">
    <property type="entry name" value="PH domain-like"/>
    <property type="match status" value="2"/>
</dbReference>
<dbReference type="InterPro" id="IPR001849">
    <property type="entry name" value="PH_domain"/>
</dbReference>
<keyword evidence="6" id="KW-0862">Zinc</keyword>
<dbReference type="PANTHER" id="PTHR12673">
    <property type="entry name" value="FACIOGENITAL DYSPLASIA PROTEIN"/>
    <property type="match status" value="1"/>
</dbReference>
<organism evidence="7 8">
    <name type="scientific">Paramuricea clavata</name>
    <name type="common">Red gorgonian</name>
    <name type="synonym">Violescent sea-whip</name>
    <dbReference type="NCBI Taxonomy" id="317549"/>
    <lineage>
        <taxon>Eukaryota</taxon>
        <taxon>Metazoa</taxon>
        <taxon>Cnidaria</taxon>
        <taxon>Anthozoa</taxon>
        <taxon>Octocorallia</taxon>
        <taxon>Malacalcyonacea</taxon>
        <taxon>Plexauridae</taxon>
        <taxon>Paramuricea</taxon>
    </lineage>
</organism>
<dbReference type="Proteomes" id="UP001152795">
    <property type="component" value="Unassembled WGS sequence"/>
</dbReference>
<dbReference type="AlphaFoldDB" id="A0A7D9JWJ5"/>
<evidence type="ECO:0000313" key="8">
    <source>
        <dbReference type="Proteomes" id="UP001152795"/>
    </source>
</evidence>
<dbReference type="SMART" id="SM00233">
    <property type="entry name" value="PH"/>
    <property type="match status" value="2"/>
</dbReference>